<comment type="caution">
    <text evidence="2">The sequence shown here is derived from an EMBL/GenBank/DDBJ whole genome shotgun (WGS) entry which is preliminary data.</text>
</comment>
<protein>
    <submittedName>
        <fullName evidence="2">Uncharacterized protein</fullName>
    </submittedName>
</protein>
<reference evidence="2" key="1">
    <citation type="submission" date="2019-12" db="EMBL/GenBank/DDBJ databases">
        <title>Genome sequencing and annotation of Brassica cretica.</title>
        <authorList>
            <person name="Studholme D.J."/>
            <person name="Sarris P.F."/>
        </authorList>
    </citation>
    <scope>NUCLEOTIDE SEQUENCE</scope>
    <source>
        <strain evidence="2">PFS-001/15</strain>
        <tissue evidence="2">Leaf</tissue>
    </source>
</reference>
<evidence type="ECO:0000313" key="3">
    <source>
        <dbReference type="Proteomes" id="UP000712281"/>
    </source>
</evidence>
<feature type="compositionally biased region" description="Acidic residues" evidence="1">
    <location>
        <begin position="31"/>
        <end position="41"/>
    </location>
</feature>
<feature type="compositionally biased region" description="Basic residues" evidence="1">
    <location>
        <begin position="1"/>
        <end position="12"/>
    </location>
</feature>
<dbReference type="EMBL" id="QGKW02002005">
    <property type="protein sequence ID" value="KAF2542824.1"/>
    <property type="molecule type" value="Genomic_DNA"/>
</dbReference>
<dbReference type="AlphaFoldDB" id="A0A8S9GCM3"/>
<accession>A0A8S9GCM3</accession>
<evidence type="ECO:0000256" key="1">
    <source>
        <dbReference type="SAM" id="MobiDB-lite"/>
    </source>
</evidence>
<gene>
    <name evidence="2" type="ORF">F2Q68_00028860</name>
</gene>
<feature type="compositionally biased region" description="Basic and acidic residues" evidence="1">
    <location>
        <begin position="45"/>
        <end position="81"/>
    </location>
</feature>
<sequence>MVKKTTKSRAKSGKGEPSNRNHSRRAINADSDYDLDVDDDNMSGRNHEKEKMKQEIERKEEEIKNLGEKVREDEKEKERNSFCRSHWKVGNSKARRKCCLLNPMTSLQRKGDHRAGLRREETISSENVGGSHKPDICKDYKDTGYCGLDSHDHGCYKVG</sequence>
<name>A0A8S9GCM3_BRACR</name>
<proteinExistence type="predicted"/>
<feature type="region of interest" description="Disordered" evidence="1">
    <location>
        <begin position="1"/>
        <end position="82"/>
    </location>
</feature>
<organism evidence="2 3">
    <name type="scientific">Brassica cretica</name>
    <name type="common">Mustard</name>
    <dbReference type="NCBI Taxonomy" id="69181"/>
    <lineage>
        <taxon>Eukaryota</taxon>
        <taxon>Viridiplantae</taxon>
        <taxon>Streptophyta</taxon>
        <taxon>Embryophyta</taxon>
        <taxon>Tracheophyta</taxon>
        <taxon>Spermatophyta</taxon>
        <taxon>Magnoliopsida</taxon>
        <taxon>eudicotyledons</taxon>
        <taxon>Gunneridae</taxon>
        <taxon>Pentapetalae</taxon>
        <taxon>rosids</taxon>
        <taxon>malvids</taxon>
        <taxon>Brassicales</taxon>
        <taxon>Brassicaceae</taxon>
        <taxon>Brassiceae</taxon>
        <taxon>Brassica</taxon>
    </lineage>
</organism>
<dbReference type="Proteomes" id="UP000712281">
    <property type="component" value="Unassembled WGS sequence"/>
</dbReference>
<evidence type="ECO:0000313" key="2">
    <source>
        <dbReference type="EMBL" id="KAF2542824.1"/>
    </source>
</evidence>